<evidence type="ECO:0000256" key="7">
    <source>
        <dbReference type="ARBA" id="ARBA00047899"/>
    </source>
</evidence>
<comment type="caution">
    <text evidence="12">The sequence shown here is derived from an EMBL/GenBank/DDBJ whole genome shotgun (WGS) entry which is preliminary data.</text>
</comment>
<gene>
    <name evidence="13" type="ORF">FNF27_01467</name>
    <name evidence="11" type="ORF">FNF29_07621</name>
    <name evidence="12" type="ORF">FNF31_04241</name>
</gene>
<dbReference type="EMBL" id="VLTN01000072">
    <property type="protein sequence ID" value="KAA0147131.1"/>
    <property type="molecule type" value="Genomic_DNA"/>
</dbReference>
<organism evidence="12 16">
    <name type="scientific">Cafeteria roenbergensis</name>
    <name type="common">Marine flagellate</name>
    <dbReference type="NCBI Taxonomy" id="33653"/>
    <lineage>
        <taxon>Eukaryota</taxon>
        <taxon>Sar</taxon>
        <taxon>Stramenopiles</taxon>
        <taxon>Bigyra</taxon>
        <taxon>Opalozoa</taxon>
        <taxon>Bicosoecida</taxon>
        <taxon>Cafeteriaceae</taxon>
        <taxon>Cafeteria</taxon>
    </lineage>
</organism>
<evidence type="ECO:0000256" key="1">
    <source>
        <dbReference type="ARBA" id="ARBA00012513"/>
    </source>
</evidence>
<evidence type="ECO:0000256" key="9">
    <source>
        <dbReference type="SAM" id="MobiDB-lite"/>
    </source>
</evidence>
<evidence type="ECO:0000313" key="11">
    <source>
        <dbReference type="EMBL" id="KAA0147131.1"/>
    </source>
</evidence>
<dbReference type="Proteomes" id="UP000323011">
    <property type="component" value="Unassembled WGS sequence"/>
</dbReference>
<evidence type="ECO:0000256" key="8">
    <source>
        <dbReference type="ARBA" id="ARBA00048679"/>
    </source>
</evidence>
<feature type="region of interest" description="Disordered" evidence="9">
    <location>
        <begin position="1"/>
        <end position="23"/>
    </location>
</feature>
<dbReference type="EMBL" id="VLTM01000043">
    <property type="protein sequence ID" value="KAA0160532.1"/>
    <property type="molecule type" value="Genomic_DNA"/>
</dbReference>
<evidence type="ECO:0000256" key="2">
    <source>
        <dbReference type="ARBA" id="ARBA00022527"/>
    </source>
</evidence>
<keyword evidence="4" id="KW-0547">Nucleotide-binding</keyword>
<dbReference type="GO" id="GO:0004674">
    <property type="term" value="F:protein serine/threonine kinase activity"/>
    <property type="evidence" value="ECO:0007669"/>
    <property type="project" value="UniProtKB-KW"/>
</dbReference>
<dbReference type="EMBL" id="VLTO01000005">
    <property type="protein sequence ID" value="KAA0177137.1"/>
    <property type="molecule type" value="Genomic_DNA"/>
</dbReference>
<proteinExistence type="predicted"/>
<dbReference type="Gene3D" id="3.30.200.20">
    <property type="entry name" value="Phosphorylase Kinase, domain 1"/>
    <property type="match status" value="1"/>
</dbReference>
<keyword evidence="3" id="KW-0808">Transferase</keyword>
<accession>A0A5A8D4Z9</accession>
<keyword evidence="2" id="KW-0723">Serine/threonine-protein kinase</keyword>
<dbReference type="GO" id="GO:0035556">
    <property type="term" value="P:intracellular signal transduction"/>
    <property type="evidence" value="ECO:0007669"/>
    <property type="project" value="TreeGrafter"/>
</dbReference>
<dbReference type="GO" id="GO:0005524">
    <property type="term" value="F:ATP binding"/>
    <property type="evidence" value="ECO:0007669"/>
    <property type="project" value="UniProtKB-KW"/>
</dbReference>
<feature type="domain" description="Protein kinase" evidence="10">
    <location>
        <begin position="42"/>
        <end position="156"/>
    </location>
</feature>
<protein>
    <recommendedName>
        <fullName evidence="1">non-specific serine/threonine protein kinase</fullName>
        <ecNumber evidence="1">2.7.11.1</ecNumber>
    </recommendedName>
</protein>
<name>A0A5A8D4Z9_CAFRO</name>
<dbReference type="Proteomes" id="UP000322899">
    <property type="component" value="Unassembled WGS sequence"/>
</dbReference>
<evidence type="ECO:0000313" key="13">
    <source>
        <dbReference type="EMBL" id="KAA0177137.1"/>
    </source>
</evidence>
<evidence type="ECO:0000313" key="16">
    <source>
        <dbReference type="Proteomes" id="UP000325113"/>
    </source>
</evidence>
<evidence type="ECO:0000256" key="5">
    <source>
        <dbReference type="ARBA" id="ARBA00022777"/>
    </source>
</evidence>
<dbReference type="PANTHER" id="PTHR24356:SF163">
    <property type="entry name" value="3-PHOSPHOINOSITIDE-DEPENDENT PROTEIN KINASE 1-RELATED"/>
    <property type="match status" value="1"/>
</dbReference>
<dbReference type="PROSITE" id="PS50011">
    <property type="entry name" value="PROTEIN_KINASE_DOM"/>
    <property type="match status" value="1"/>
</dbReference>
<evidence type="ECO:0000256" key="6">
    <source>
        <dbReference type="ARBA" id="ARBA00022840"/>
    </source>
</evidence>
<reference evidence="14 15" key="1">
    <citation type="submission" date="2019-07" db="EMBL/GenBank/DDBJ databases">
        <title>Genomes of Cafeteria roenbergensis.</title>
        <authorList>
            <person name="Fischer M.G."/>
            <person name="Hackl T."/>
            <person name="Roman M."/>
        </authorList>
    </citation>
    <scope>NUCLEOTIDE SEQUENCE [LARGE SCALE GENOMIC DNA]</scope>
    <source>
        <strain evidence="11 15">BVI</strain>
        <strain evidence="12 16">Cflag</strain>
        <strain evidence="13 14">E4-10P</strain>
    </source>
</reference>
<comment type="catalytic activity">
    <reaction evidence="8">
        <text>L-seryl-[protein] + ATP = O-phospho-L-seryl-[protein] + ADP + H(+)</text>
        <dbReference type="Rhea" id="RHEA:17989"/>
        <dbReference type="Rhea" id="RHEA-COMP:9863"/>
        <dbReference type="Rhea" id="RHEA-COMP:11604"/>
        <dbReference type="ChEBI" id="CHEBI:15378"/>
        <dbReference type="ChEBI" id="CHEBI:29999"/>
        <dbReference type="ChEBI" id="CHEBI:30616"/>
        <dbReference type="ChEBI" id="CHEBI:83421"/>
        <dbReference type="ChEBI" id="CHEBI:456216"/>
        <dbReference type="EC" id="2.7.11.1"/>
    </reaction>
</comment>
<evidence type="ECO:0000313" key="15">
    <source>
        <dbReference type="Proteomes" id="UP000323011"/>
    </source>
</evidence>
<dbReference type="InterPro" id="IPR000719">
    <property type="entry name" value="Prot_kinase_dom"/>
</dbReference>
<evidence type="ECO:0000313" key="12">
    <source>
        <dbReference type="EMBL" id="KAA0160532.1"/>
    </source>
</evidence>
<evidence type="ECO:0000259" key="10">
    <source>
        <dbReference type="PROSITE" id="PS50011"/>
    </source>
</evidence>
<dbReference type="PANTHER" id="PTHR24356">
    <property type="entry name" value="SERINE/THREONINE-PROTEIN KINASE"/>
    <property type="match status" value="1"/>
</dbReference>
<sequence>MASAAPPMPPRRRPSGPAARARGQTVLELAASGGKPSIDDFAVSAAQYGAGNFSAVFPATHRSTGHQYALKEVKKDALAKLEHRHPFARAEVLTERDVLSRLSPHLPSVGHPPPAARRVPPPLGTVRLAATFADESRVFLLMEALAGGELWRQRTW</sequence>
<evidence type="ECO:0000313" key="14">
    <source>
        <dbReference type="Proteomes" id="UP000322899"/>
    </source>
</evidence>
<dbReference type="InterPro" id="IPR050236">
    <property type="entry name" value="Ser_Thr_kinase_AGC"/>
</dbReference>
<dbReference type="SUPFAM" id="SSF56112">
    <property type="entry name" value="Protein kinase-like (PK-like)"/>
    <property type="match status" value="1"/>
</dbReference>
<dbReference type="Proteomes" id="UP000325113">
    <property type="component" value="Unassembled WGS sequence"/>
</dbReference>
<comment type="catalytic activity">
    <reaction evidence="7">
        <text>L-threonyl-[protein] + ATP = O-phospho-L-threonyl-[protein] + ADP + H(+)</text>
        <dbReference type="Rhea" id="RHEA:46608"/>
        <dbReference type="Rhea" id="RHEA-COMP:11060"/>
        <dbReference type="Rhea" id="RHEA-COMP:11605"/>
        <dbReference type="ChEBI" id="CHEBI:15378"/>
        <dbReference type="ChEBI" id="CHEBI:30013"/>
        <dbReference type="ChEBI" id="CHEBI:30616"/>
        <dbReference type="ChEBI" id="CHEBI:61977"/>
        <dbReference type="ChEBI" id="CHEBI:456216"/>
        <dbReference type="EC" id="2.7.11.1"/>
    </reaction>
</comment>
<keyword evidence="5" id="KW-0418">Kinase</keyword>
<evidence type="ECO:0000256" key="4">
    <source>
        <dbReference type="ARBA" id="ARBA00022741"/>
    </source>
</evidence>
<dbReference type="EC" id="2.7.11.1" evidence="1"/>
<dbReference type="InterPro" id="IPR011009">
    <property type="entry name" value="Kinase-like_dom_sf"/>
</dbReference>
<dbReference type="AlphaFoldDB" id="A0A5A8D4Z9"/>
<keyword evidence="15" id="KW-1185">Reference proteome</keyword>
<keyword evidence="6" id="KW-0067">ATP-binding</keyword>
<evidence type="ECO:0000256" key="3">
    <source>
        <dbReference type="ARBA" id="ARBA00022679"/>
    </source>
</evidence>